<evidence type="ECO:0000256" key="2">
    <source>
        <dbReference type="ARBA" id="ARBA00022692"/>
    </source>
</evidence>
<feature type="transmembrane region" description="Helical" evidence="5">
    <location>
        <begin position="7"/>
        <end position="27"/>
    </location>
</feature>
<keyword evidence="3 5" id="KW-1133">Transmembrane helix</keyword>
<evidence type="ECO:0000256" key="1">
    <source>
        <dbReference type="ARBA" id="ARBA00004141"/>
    </source>
</evidence>
<dbReference type="Proteomes" id="UP000255248">
    <property type="component" value="Unassembled WGS sequence"/>
</dbReference>
<evidence type="ECO:0000313" key="7">
    <source>
        <dbReference type="EMBL" id="STC92203.1"/>
    </source>
</evidence>
<evidence type="ECO:0000256" key="3">
    <source>
        <dbReference type="ARBA" id="ARBA00022989"/>
    </source>
</evidence>
<keyword evidence="2 5" id="KW-0812">Transmembrane</keyword>
<dbReference type="OrthoDB" id="6502028at2"/>
<feature type="transmembrane region" description="Helical" evidence="5">
    <location>
        <begin position="62"/>
        <end position="80"/>
    </location>
</feature>
<feature type="transmembrane region" description="Helical" evidence="5">
    <location>
        <begin position="213"/>
        <end position="230"/>
    </location>
</feature>
<evidence type="ECO:0000313" key="8">
    <source>
        <dbReference type="Proteomes" id="UP000255248"/>
    </source>
</evidence>
<comment type="subcellular location">
    <subcellularLocation>
        <location evidence="1">Membrane</location>
        <topology evidence="1">Multi-pass membrane protein</topology>
    </subcellularLocation>
</comment>
<feature type="transmembrane region" description="Helical" evidence="5">
    <location>
        <begin position="368"/>
        <end position="387"/>
    </location>
</feature>
<feature type="transmembrane region" description="Helical" evidence="5">
    <location>
        <begin position="33"/>
        <end position="50"/>
    </location>
</feature>
<reference evidence="7 8" key="1">
    <citation type="submission" date="2018-06" db="EMBL/GenBank/DDBJ databases">
        <authorList>
            <consortium name="Pathogen Informatics"/>
            <person name="Doyle S."/>
        </authorList>
    </citation>
    <scope>NUCLEOTIDE SEQUENCE [LARGE SCALE GENOMIC DNA]</scope>
    <source>
        <strain evidence="7 8">NCTC12121</strain>
    </source>
</reference>
<keyword evidence="4 5" id="KW-0472">Membrane</keyword>
<dbReference type="InterPro" id="IPR007016">
    <property type="entry name" value="O-antigen_ligase-rel_domated"/>
</dbReference>
<gene>
    <name evidence="7" type="primary">rfaL</name>
    <name evidence="7" type="ORF">NCTC12121_03408</name>
</gene>
<dbReference type="PANTHER" id="PTHR37422:SF17">
    <property type="entry name" value="O-ANTIGEN LIGASE"/>
    <property type="match status" value="1"/>
</dbReference>
<feature type="transmembrane region" description="Helical" evidence="5">
    <location>
        <begin position="165"/>
        <end position="182"/>
    </location>
</feature>
<feature type="transmembrane region" description="Helical" evidence="5">
    <location>
        <begin position="393"/>
        <end position="410"/>
    </location>
</feature>
<evidence type="ECO:0000256" key="4">
    <source>
        <dbReference type="ARBA" id="ARBA00023136"/>
    </source>
</evidence>
<organism evidence="7 8">
    <name type="scientific">Edwardsiella hoshinae</name>
    <dbReference type="NCBI Taxonomy" id="93378"/>
    <lineage>
        <taxon>Bacteria</taxon>
        <taxon>Pseudomonadati</taxon>
        <taxon>Pseudomonadota</taxon>
        <taxon>Gammaproteobacteria</taxon>
        <taxon>Enterobacterales</taxon>
        <taxon>Hafniaceae</taxon>
        <taxon>Edwardsiella</taxon>
    </lineage>
</organism>
<protein>
    <submittedName>
        <fullName evidence="7">O-antigen ligase</fullName>
    </submittedName>
</protein>
<dbReference type="Pfam" id="PF04932">
    <property type="entry name" value="Wzy_C"/>
    <property type="match status" value="1"/>
</dbReference>
<proteinExistence type="predicted"/>
<dbReference type="AlphaFoldDB" id="A0A376DN09"/>
<sequence>MVIRQFNFHTIISMMLLIAFTLASFSSPWTRDVFYLCSYLCITYIISQLLKNKHCKIKTIDCIIPCCLLVFGISRIVWAIYNHQHSDQLNDIYECYEGTGKRLIVGSMIIYTVILLRENIRLLLRNNYINLLIKILPIAVFGYALYQYEVLNMPRVELSTNRATATAYIITPIFLISLYLCLEYINKQGGILLVILNLCASIVTILLTQTRAAILVYLLLALVTSIWVLHNRVNWKIITVIVGSLIIIITLSYKPFIKPRMVTAIQETENYNVATATGSLSARFAMWQAGIYVFKHHPLGQSAESRYALTLNAVEHKEFSPFIMQFLKVHLHNEVIETLSLQGVWGTLLLITVYLSLLLTSLIQKNPLLLLSTLSLIGYGLSDVLFFSREVTITYLICIALSLVLGSQRTEHEYRSL</sequence>
<dbReference type="EMBL" id="UFXZ01000001">
    <property type="protein sequence ID" value="STC92203.1"/>
    <property type="molecule type" value="Genomic_DNA"/>
</dbReference>
<keyword evidence="7" id="KW-0436">Ligase</keyword>
<dbReference type="PANTHER" id="PTHR37422">
    <property type="entry name" value="TEICHURONIC ACID BIOSYNTHESIS PROTEIN TUAE"/>
    <property type="match status" value="1"/>
</dbReference>
<dbReference type="GO" id="GO:0016020">
    <property type="term" value="C:membrane"/>
    <property type="evidence" value="ECO:0007669"/>
    <property type="project" value="UniProtKB-SubCell"/>
</dbReference>
<evidence type="ECO:0000256" key="5">
    <source>
        <dbReference type="SAM" id="Phobius"/>
    </source>
</evidence>
<feature type="transmembrane region" description="Helical" evidence="5">
    <location>
        <begin position="128"/>
        <end position="145"/>
    </location>
</feature>
<dbReference type="RefSeq" id="WP_071991022.1">
    <property type="nucleotide sequence ID" value="NZ_CP065626.1"/>
</dbReference>
<dbReference type="InterPro" id="IPR051533">
    <property type="entry name" value="WaaL-like"/>
</dbReference>
<dbReference type="GO" id="GO:0016874">
    <property type="term" value="F:ligase activity"/>
    <property type="evidence" value="ECO:0007669"/>
    <property type="project" value="UniProtKB-KW"/>
</dbReference>
<accession>A0A376DN09</accession>
<feature type="domain" description="O-antigen ligase-related" evidence="6">
    <location>
        <begin position="199"/>
        <end position="351"/>
    </location>
</feature>
<name>A0A376DN09_9GAMM</name>
<feature type="transmembrane region" description="Helical" evidence="5">
    <location>
        <begin position="189"/>
        <end position="207"/>
    </location>
</feature>
<feature type="transmembrane region" description="Helical" evidence="5">
    <location>
        <begin position="343"/>
        <end position="363"/>
    </location>
</feature>
<feature type="transmembrane region" description="Helical" evidence="5">
    <location>
        <begin position="100"/>
        <end position="116"/>
    </location>
</feature>
<evidence type="ECO:0000259" key="6">
    <source>
        <dbReference type="Pfam" id="PF04932"/>
    </source>
</evidence>
<feature type="transmembrane region" description="Helical" evidence="5">
    <location>
        <begin position="237"/>
        <end position="253"/>
    </location>
</feature>